<dbReference type="EMBL" id="RDFA01000003">
    <property type="protein sequence ID" value="RXK49386.1"/>
    <property type="molecule type" value="Genomic_DNA"/>
</dbReference>
<proteinExistence type="predicted"/>
<accession>A0A498KWT1</accession>
<evidence type="ECO:0000259" key="2">
    <source>
        <dbReference type="Pfam" id="PF04471"/>
    </source>
</evidence>
<dbReference type="GO" id="GO:0009307">
    <property type="term" value="P:DNA restriction-modification system"/>
    <property type="evidence" value="ECO:0007669"/>
    <property type="project" value="InterPro"/>
</dbReference>
<reference evidence="3 4" key="1">
    <citation type="submission" date="2019-01" db="EMBL/GenBank/DDBJ databases">
        <title>Halorientalis sp. F13-25 a new haloarchaeum isolated from hypersaline water.</title>
        <authorList>
            <person name="Ana D.-V."/>
            <person name="Cristina S.-P."/>
            <person name="Antonio V."/>
        </authorList>
    </citation>
    <scope>NUCLEOTIDE SEQUENCE [LARGE SCALE GENOMIC DNA]</scope>
    <source>
        <strain evidence="3 4">F13-25</strain>
    </source>
</reference>
<keyword evidence="3" id="KW-0540">Nuclease</keyword>
<dbReference type="OrthoDB" id="144520at2157"/>
<dbReference type="Proteomes" id="UP000289691">
    <property type="component" value="Unassembled WGS sequence"/>
</dbReference>
<comment type="caution">
    <text evidence="3">The sequence shown here is derived from an EMBL/GenBank/DDBJ whole genome shotgun (WGS) entry which is preliminary data.</text>
</comment>
<evidence type="ECO:0000313" key="4">
    <source>
        <dbReference type="Proteomes" id="UP000289691"/>
    </source>
</evidence>
<dbReference type="InterPro" id="IPR011856">
    <property type="entry name" value="tRNA_endonuc-like_dom_sf"/>
</dbReference>
<dbReference type="Pfam" id="PF04471">
    <property type="entry name" value="Mrr_cat"/>
    <property type="match status" value="1"/>
</dbReference>
<dbReference type="PANTHER" id="PTHR30015:SF7">
    <property type="entry name" value="TYPE IV METHYL-DIRECTED RESTRICTION ENZYME ECOKMRR"/>
    <property type="match status" value="1"/>
</dbReference>
<keyword evidence="1" id="KW-0812">Transmembrane</keyword>
<dbReference type="SUPFAM" id="SSF52980">
    <property type="entry name" value="Restriction endonuclease-like"/>
    <property type="match status" value="1"/>
</dbReference>
<dbReference type="PANTHER" id="PTHR30015">
    <property type="entry name" value="MRR RESTRICTION SYSTEM PROTEIN"/>
    <property type="match status" value="1"/>
</dbReference>
<dbReference type="InterPro" id="IPR052906">
    <property type="entry name" value="Type_IV_Methyl-Rstrct_Enzyme"/>
</dbReference>
<dbReference type="RefSeq" id="WP_129068983.1">
    <property type="nucleotide sequence ID" value="NZ_RDFA01000003.1"/>
</dbReference>
<keyword evidence="4" id="KW-1185">Reference proteome</keyword>
<evidence type="ECO:0000313" key="3">
    <source>
        <dbReference type="EMBL" id="RXK49386.1"/>
    </source>
</evidence>
<dbReference type="InterPro" id="IPR007560">
    <property type="entry name" value="Restrct_endonuc_IV_Mrr"/>
</dbReference>
<dbReference type="GO" id="GO:0015666">
    <property type="term" value="F:restriction endodeoxyribonuclease activity"/>
    <property type="evidence" value="ECO:0007669"/>
    <property type="project" value="TreeGrafter"/>
</dbReference>
<protein>
    <submittedName>
        <fullName evidence="3">Restriction endonuclease</fullName>
    </submittedName>
</protein>
<keyword evidence="3" id="KW-0255">Endonuclease</keyword>
<evidence type="ECO:0000256" key="1">
    <source>
        <dbReference type="SAM" id="Phobius"/>
    </source>
</evidence>
<dbReference type="InterPro" id="IPR011335">
    <property type="entry name" value="Restrct_endonuc-II-like"/>
</dbReference>
<name>A0A498KWT1_9EURY</name>
<dbReference type="GO" id="GO:0003677">
    <property type="term" value="F:DNA binding"/>
    <property type="evidence" value="ECO:0007669"/>
    <property type="project" value="InterPro"/>
</dbReference>
<organism evidence="3 4">
    <name type="scientific">Halorientalis pallida</name>
    <dbReference type="NCBI Taxonomy" id="2479928"/>
    <lineage>
        <taxon>Archaea</taxon>
        <taxon>Methanobacteriati</taxon>
        <taxon>Methanobacteriota</taxon>
        <taxon>Stenosarchaea group</taxon>
        <taxon>Halobacteria</taxon>
        <taxon>Halobacteriales</taxon>
        <taxon>Haloarculaceae</taxon>
        <taxon>Halorientalis</taxon>
    </lineage>
</organism>
<gene>
    <name evidence="3" type="ORF">EAF64_10765</name>
</gene>
<feature type="transmembrane region" description="Helical" evidence="1">
    <location>
        <begin position="432"/>
        <end position="453"/>
    </location>
</feature>
<keyword evidence="1" id="KW-0472">Membrane</keyword>
<sequence>MAELLDDLSGFEFEDLMEDVFRNLGYEDVRQSTKTGDEGRDIVMEEVVDGTRRAVVVECKHTERVGRPVVQKLHSAVATHSFDGPKRGMVVTTGTFTGPAREYAEQLRSNDDPHRIELLDGTDLRAIGDEIGFDLYNGRIEILCDETLRPSDPSAGVHAPVRDAFRDVENIDARDIPAPVATADFRPVLEITAETDATFETSVGVVHRERGQDRILVEAERGHPSEADPTVRRLVTNNLNQRVTLDEDSLGEAFDDIEIHRFGQTETEHKDWAVERIRENRTTSVEYTGDNNVTYDETCEPSLSDVSVQSIDPVYLPRIRQVVTLQQYSYPYEYYNAGPSRETLENGVHRCVHCDAASAETYTYCANCGSINCGSHTKTERLEGTPICTGCAVTERFVFSTKYFYDRENLDTFRTEYESMPVHEQLMENRPLTAGLLLGVLGLAFFLLASTGLL</sequence>
<dbReference type="Gene3D" id="3.40.1350.10">
    <property type="match status" value="1"/>
</dbReference>
<feature type="domain" description="Restriction endonuclease type IV Mrr" evidence="2">
    <location>
        <begin position="5"/>
        <end position="125"/>
    </location>
</feature>
<keyword evidence="3" id="KW-0378">Hydrolase</keyword>
<dbReference type="AlphaFoldDB" id="A0A498KWT1"/>
<keyword evidence="1" id="KW-1133">Transmembrane helix</keyword>